<evidence type="ECO:0000313" key="7">
    <source>
        <dbReference type="EMBL" id="MEX6690425.1"/>
    </source>
</evidence>
<dbReference type="PANTHER" id="PTHR43648:SF1">
    <property type="entry name" value="ELECTRON TRANSFER FLAVOPROTEIN BETA SUBUNIT LYSINE METHYLTRANSFERASE"/>
    <property type="match status" value="1"/>
</dbReference>
<comment type="subcellular location">
    <subcellularLocation>
        <location evidence="6">Cytoplasm</location>
    </subcellularLocation>
</comment>
<keyword evidence="7" id="KW-0689">Ribosomal protein</keyword>
<evidence type="ECO:0000256" key="5">
    <source>
        <dbReference type="ARBA" id="ARBA00022691"/>
    </source>
</evidence>
<comment type="similarity">
    <text evidence="1 6">Belongs to the methyltransferase superfamily. PrmA family.</text>
</comment>
<comment type="function">
    <text evidence="6">Methylates ribosomal protein L11.</text>
</comment>
<dbReference type="HAMAP" id="MF_00735">
    <property type="entry name" value="Methyltr_PrmA"/>
    <property type="match status" value="1"/>
</dbReference>
<dbReference type="RefSeq" id="WP_369331837.1">
    <property type="nucleotide sequence ID" value="NZ_JAULBC010000008.1"/>
</dbReference>
<dbReference type="InterPro" id="IPR004498">
    <property type="entry name" value="Ribosomal_PrmA_MeTrfase"/>
</dbReference>
<evidence type="ECO:0000256" key="3">
    <source>
        <dbReference type="ARBA" id="ARBA00022603"/>
    </source>
</evidence>
<sequence>MNYIQVTIQPVTEEQKEILVALLSNEGYEGFVEEETSMKAFISRDLFSEEALADVLAVYQLSYISETIEKQNWNKVWESNFDPVVVNDFVAIRADFHEPIKDVQHEILITPKMSFGTGHHATTFMMIEEMGKLDIDQKTVFDFGTGTGILAILADKLGAASVYAIDNDEWSIENATENVEKNNCGNVTLQLADTAVTGKQYDVILANINKNIILSNLDALITQLSTSGHLLLSGLLVEDESEISDALKKYDITHLTTNSKKQWICMVFKAKS</sequence>
<evidence type="ECO:0000256" key="4">
    <source>
        <dbReference type="ARBA" id="ARBA00022679"/>
    </source>
</evidence>
<dbReference type="EMBL" id="JAULBC010000008">
    <property type="protein sequence ID" value="MEX6690425.1"/>
    <property type="molecule type" value="Genomic_DNA"/>
</dbReference>
<dbReference type="Gene3D" id="3.40.50.150">
    <property type="entry name" value="Vaccinia Virus protein VP39"/>
    <property type="match status" value="1"/>
</dbReference>
<feature type="binding site" evidence="6">
    <location>
        <position position="144"/>
    </location>
    <ligand>
        <name>S-adenosyl-L-methionine</name>
        <dbReference type="ChEBI" id="CHEBI:59789"/>
    </ligand>
</feature>
<organism evidence="7 8">
    <name type="scientific">Danxiaibacter flavus</name>
    <dbReference type="NCBI Taxonomy" id="3049108"/>
    <lineage>
        <taxon>Bacteria</taxon>
        <taxon>Pseudomonadati</taxon>
        <taxon>Bacteroidota</taxon>
        <taxon>Chitinophagia</taxon>
        <taxon>Chitinophagales</taxon>
        <taxon>Chitinophagaceae</taxon>
        <taxon>Danxiaibacter</taxon>
    </lineage>
</organism>
<reference evidence="7 8" key="1">
    <citation type="submission" date="2023-07" db="EMBL/GenBank/DDBJ databases">
        <authorList>
            <person name="Lian W.-H."/>
        </authorList>
    </citation>
    <scope>NUCLEOTIDE SEQUENCE [LARGE SCALE GENOMIC DNA]</scope>
    <source>
        <strain evidence="7 8">SYSU DXS3180</strain>
    </source>
</reference>
<name>A0ABV3ZLK2_9BACT</name>
<dbReference type="SUPFAM" id="SSF53335">
    <property type="entry name" value="S-adenosyl-L-methionine-dependent methyltransferases"/>
    <property type="match status" value="1"/>
</dbReference>
<evidence type="ECO:0000256" key="2">
    <source>
        <dbReference type="ARBA" id="ARBA00022490"/>
    </source>
</evidence>
<comment type="caution">
    <text evidence="7">The sequence shown here is derived from an EMBL/GenBank/DDBJ whole genome shotgun (WGS) entry which is preliminary data.</text>
</comment>
<keyword evidence="5 6" id="KW-0949">S-adenosyl-L-methionine</keyword>
<dbReference type="PIRSF" id="PIRSF000401">
    <property type="entry name" value="RPL11_MTase"/>
    <property type="match status" value="1"/>
</dbReference>
<evidence type="ECO:0000313" key="8">
    <source>
        <dbReference type="Proteomes" id="UP001560573"/>
    </source>
</evidence>
<keyword evidence="4 6" id="KW-0808">Transferase</keyword>
<protein>
    <recommendedName>
        <fullName evidence="6">Ribosomal protein L11 methyltransferase</fullName>
        <shortName evidence="6">L11 Mtase</shortName>
        <ecNumber evidence="6">2.1.1.-</ecNumber>
    </recommendedName>
</protein>
<dbReference type="Pfam" id="PF06325">
    <property type="entry name" value="PrmA"/>
    <property type="match status" value="1"/>
</dbReference>
<dbReference type="GO" id="GO:0032259">
    <property type="term" value="P:methylation"/>
    <property type="evidence" value="ECO:0007669"/>
    <property type="project" value="UniProtKB-KW"/>
</dbReference>
<evidence type="ECO:0000256" key="6">
    <source>
        <dbReference type="HAMAP-Rule" id="MF_00735"/>
    </source>
</evidence>
<keyword evidence="2 6" id="KW-0963">Cytoplasm</keyword>
<dbReference type="Proteomes" id="UP001560573">
    <property type="component" value="Unassembled WGS sequence"/>
</dbReference>
<feature type="binding site" evidence="6">
    <location>
        <position position="166"/>
    </location>
    <ligand>
        <name>S-adenosyl-L-methionine</name>
        <dbReference type="ChEBI" id="CHEBI:59789"/>
    </ligand>
</feature>
<keyword evidence="8" id="KW-1185">Reference proteome</keyword>
<keyword evidence="7" id="KW-0687">Ribonucleoprotein</keyword>
<gene>
    <name evidence="6 7" type="primary">prmA</name>
    <name evidence="7" type="ORF">QTN47_23135</name>
</gene>
<dbReference type="CDD" id="cd02440">
    <property type="entry name" value="AdoMet_MTases"/>
    <property type="match status" value="1"/>
</dbReference>
<feature type="binding site" evidence="6">
    <location>
        <position position="207"/>
    </location>
    <ligand>
        <name>S-adenosyl-L-methionine</name>
        <dbReference type="ChEBI" id="CHEBI:59789"/>
    </ligand>
</feature>
<accession>A0ABV3ZLK2</accession>
<keyword evidence="3 6" id="KW-0489">Methyltransferase</keyword>
<comment type="catalytic activity">
    <reaction evidence="6">
        <text>L-lysyl-[protein] + 3 S-adenosyl-L-methionine = N(6),N(6),N(6)-trimethyl-L-lysyl-[protein] + 3 S-adenosyl-L-homocysteine + 3 H(+)</text>
        <dbReference type="Rhea" id="RHEA:54192"/>
        <dbReference type="Rhea" id="RHEA-COMP:9752"/>
        <dbReference type="Rhea" id="RHEA-COMP:13826"/>
        <dbReference type="ChEBI" id="CHEBI:15378"/>
        <dbReference type="ChEBI" id="CHEBI:29969"/>
        <dbReference type="ChEBI" id="CHEBI:57856"/>
        <dbReference type="ChEBI" id="CHEBI:59789"/>
        <dbReference type="ChEBI" id="CHEBI:61961"/>
    </reaction>
</comment>
<feature type="binding site" evidence="6">
    <location>
        <position position="123"/>
    </location>
    <ligand>
        <name>S-adenosyl-L-methionine</name>
        <dbReference type="ChEBI" id="CHEBI:59789"/>
    </ligand>
</feature>
<dbReference type="PANTHER" id="PTHR43648">
    <property type="entry name" value="ELECTRON TRANSFER FLAVOPROTEIN BETA SUBUNIT LYSINE METHYLTRANSFERASE"/>
    <property type="match status" value="1"/>
</dbReference>
<proteinExistence type="inferred from homology"/>
<dbReference type="EC" id="2.1.1.-" evidence="6"/>
<dbReference type="InterPro" id="IPR050078">
    <property type="entry name" value="Ribosomal_L11_MeTrfase_PrmA"/>
</dbReference>
<dbReference type="GO" id="GO:0005840">
    <property type="term" value="C:ribosome"/>
    <property type="evidence" value="ECO:0007669"/>
    <property type="project" value="UniProtKB-KW"/>
</dbReference>
<dbReference type="GO" id="GO:0008168">
    <property type="term" value="F:methyltransferase activity"/>
    <property type="evidence" value="ECO:0007669"/>
    <property type="project" value="UniProtKB-KW"/>
</dbReference>
<dbReference type="NCBIfam" id="NF001785">
    <property type="entry name" value="PRK00517.2-2"/>
    <property type="match status" value="1"/>
</dbReference>
<evidence type="ECO:0000256" key="1">
    <source>
        <dbReference type="ARBA" id="ARBA00009741"/>
    </source>
</evidence>
<dbReference type="InterPro" id="IPR029063">
    <property type="entry name" value="SAM-dependent_MTases_sf"/>
</dbReference>